<gene>
    <name evidence="3" type="ORF">ACFQ5N_06840</name>
</gene>
<dbReference type="RefSeq" id="WP_386808745.1">
    <property type="nucleotide sequence ID" value="NZ_JBHTMV010000003.1"/>
</dbReference>
<keyword evidence="1" id="KW-0175">Coiled coil</keyword>
<dbReference type="Proteomes" id="UP001597241">
    <property type="component" value="Unassembled WGS sequence"/>
</dbReference>
<evidence type="ECO:0000313" key="3">
    <source>
        <dbReference type="EMBL" id="MFD1293546.1"/>
    </source>
</evidence>
<proteinExistence type="predicted"/>
<protein>
    <submittedName>
        <fullName evidence="3">Uncharacterized protein</fullName>
    </submittedName>
</protein>
<evidence type="ECO:0000313" key="4">
    <source>
        <dbReference type="Proteomes" id="UP001597241"/>
    </source>
</evidence>
<keyword evidence="2" id="KW-0732">Signal</keyword>
<evidence type="ECO:0000256" key="1">
    <source>
        <dbReference type="SAM" id="Coils"/>
    </source>
</evidence>
<feature type="chain" id="PRO_5045379277" evidence="2">
    <location>
        <begin position="21"/>
        <end position="313"/>
    </location>
</feature>
<evidence type="ECO:0000256" key="2">
    <source>
        <dbReference type="SAM" id="SignalP"/>
    </source>
</evidence>
<organism evidence="3 4">
    <name type="scientific">Lutibacter holmesii</name>
    <dbReference type="NCBI Taxonomy" id="1137985"/>
    <lineage>
        <taxon>Bacteria</taxon>
        <taxon>Pseudomonadati</taxon>
        <taxon>Bacteroidota</taxon>
        <taxon>Flavobacteriia</taxon>
        <taxon>Flavobacteriales</taxon>
        <taxon>Flavobacteriaceae</taxon>
        <taxon>Lutibacter</taxon>
    </lineage>
</organism>
<keyword evidence="4" id="KW-1185">Reference proteome</keyword>
<feature type="coiled-coil region" evidence="1">
    <location>
        <begin position="129"/>
        <end position="156"/>
    </location>
</feature>
<name>A0ABW3WMI3_9FLAO</name>
<reference evidence="4" key="1">
    <citation type="journal article" date="2019" name="Int. J. Syst. Evol. Microbiol.">
        <title>The Global Catalogue of Microorganisms (GCM) 10K type strain sequencing project: providing services to taxonomists for standard genome sequencing and annotation.</title>
        <authorList>
            <consortium name="The Broad Institute Genomics Platform"/>
            <consortium name="The Broad Institute Genome Sequencing Center for Infectious Disease"/>
            <person name="Wu L."/>
            <person name="Ma J."/>
        </authorList>
    </citation>
    <scope>NUCLEOTIDE SEQUENCE [LARGE SCALE GENOMIC DNA]</scope>
    <source>
        <strain evidence="4">CCUG 62221</strain>
    </source>
</reference>
<feature type="signal peptide" evidence="2">
    <location>
        <begin position="1"/>
        <end position="20"/>
    </location>
</feature>
<dbReference type="EMBL" id="JBHTMV010000003">
    <property type="protein sequence ID" value="MFD1293546.1"/>
    <property type="molecule type" value="Genomic_DNA"/>
</dbReference>
<accession>A0ABW3WMI3</accession>
<sequence>MLRTFSTFCLFILISTTLFAQKSIKDYKYVIVPNQYEFQKSEDQYQVNSLVKFLFEKEDYGVYFSDDSLPKDLATNPCLALKVMVNDISGFLSTKVTISLVDCHNTVLYTTPFGRSKIKDFERGYHDAIRKAYAAMKEQEAEKEALAAELSETDTSDVPVKEAVAVEAINEEIASAPVEPAVEKEAVETKSEIDAAAKTVNSTAVVAVAAVPVVVPKQEATIEPEKEEKSFTIEGTYFIDMWGKCVISKKGSDYKVVGGDEDFEFAEIYTTSKPNIFMVKKTGFKQTQLLELDENGNLKIDSKSGVKIYKRVN</sequence>
<comment type="caution">
    <text evidence="3">The sequence shown here is derived from an EMBL/GenBank/DDBJ whole genome shotgun (WGS) entry which is preliminary data.</text>
</comment>